<evidence type="ECO:0000259" key="2">
    <source>
        <dbReference type="Pfam" id="PF18063"/>
    </source>
</evidence>
<accession>F4QBX7</accession>
<dbReference type="Proteomes" id="UP000007797">
    <property type="component" value="Unassembled WGS sequence"/>
</dbReference>
<dbReference type="PANTHER" id="PTHR35884">
    <property type="entry name" value="SMALL AGGREGATE FORMATION PROTEIN"/>
    <property type="match status" value="1"/>
</dbReference>
<evidence type="ECO:0000313" key="3">
    <source>
        <dbReference type="EMBL" id="EGG14715.1"/>
    </source>
</evidence>
<sequence length="222" mass="25415">MIKTLSTYTPQEPKYCGPDHKSNRPLLEPFDLENTTVVSSELGVDNALKVISPIDQFVMIDSRFVSCPLNHPDGTIHMKPIAVLNHYIDNVTLQSPGQHTVTHFKGYYPGYSWSDAQDFQRCDDANQVKNKFNYGGVIPEKTPVRKTINLNAGTYFIFQSLIVYGIRLVYRNGQTSYLECHIYRNDVFPVQAPNVRYEVVPHLAGREYLLNRGSSRWQERSI</sequence>
<dbReference type="Pfam" id="PF18063">
    <property type="entry name" value="BB_PF"/>
    <property type="match status" value="1"/>
</dbReference>
<evidence type="ECO:0000256" key="1">
    <source>
        <dbReference type="SAM" id="MobiDB-lite"/>
    </source>
</evidence>
<evidence type="ECO:0000313" key="4">
    <source>
        <dbReference type="Proteomes" id="UP000007797"/>
    </source>
</evidence>
<dbReference type="AlphaFoldDB" id="F4QBX7"/>
<feature type="domain" description="Monalysin Pore-forming" evidence="2">
    <location>
        <begin position="36"/>
        <end position="212"/>
    </location>
</feature>
<protein>
    <recommendedName>
        <fullName evidence="2">Monalysin Pore-forming domain-containing protein</fullName>
    </recommendedName>
</protein>
<name>F4QBX7_CACFS</name>
<feature type="compositionally biased region" description="Polar residues" evidence="1">
    <location>
        <begin position="1"/>
        <end position="10"/>
    </location>
</feature>
<dbReference type="InterPro" id="IPR040927">
    <property type="entry name" value="PF_Monalysin"/>
</dbReference>
<proteinExistence type="predicted"/>
<dbReference type="EMBL" id="GL883028">
    <property type="protein sequence ID" value="EGG14715.1"/>
    <property type="molecule type" value="Genomic_DNA"/>
</dbReference>
<reference evidence="4" key="1">
    <citation type="journal article" date="2011" name="Genome Res.">
        <title>Phylogeny-wide analysis of social amoeba genomes highlights ancient origins for complex intercellular communication.</title>
        <authorList>
            <person name="Heidel A.J."/>
            <person name="Lawal H.M."/>
            <person name="Felder M."/>
            <person name="Schilde C."/>
            <person name="Helps N.R."/>
            <person name="Tunggal B."/>
            <person name="Rivero F."/>
            <person name="John U."/>
            <person name="Schleicher M."/>
            <person name="Eichinger L."/>
            <person name="Platzer M."/>
            <person name="Noegel A.A."/>
            <person name="Schaap P."/>
            <person name="Gloeckner G."/>
        </authorList>
    </citation>
    <scope>NUCLEOTIDE SEQUENCE [LARGE SCALE GENOMIC DNA]</scope>
    <source>
        <strain evidence="4">SH3</strain>
    </source>
</reference>
<dbReference type="InterPro" id="IPR038768">
    <property type="entry name" value="SmlA"/>
</dbReference>
<gene>
    <name evidence="3" type="ORF">DFA_10974</name>
</gene>
<dbReference type="GO" id="GO:0031157">
    <property type="term" value="P:regulation of aggregate size involved in sorocarp development"/>
    <property type="evidence" value="ECO:0007669"/>
    <property type="project" value="InterPro"/>
</dbReference>
<dbReference type="GeneID" id="14866705"/>
<dbReference type="RefSeq" id="XP_004351223.1">
    <property type="nucleotide sequence ID" value="XM_004351171.1"/>
</dbReference>
<organism evidence="3 4">
    <name type="scientific">Cavenderia fasciculata</name>
    <name type="common">Slime mold</name>
    <name type="synonym">Dictyostelium fasciculatum</name>
    <dbReference type="NCBI Taxonomy" id="261658"/>
    <lineage>
        <taxon>Eukaryota</taxon>
        <taxon>Amoebozoa</taxon>
        <taxon>Evosea</taxon>
        <taxon>Eumycetozoa</taxon>
        <taxon>Dictyostelia</taxon>
        <taxon>Acytosteliales</taxon>
        <taxon>Cavenderiaceae</taxon>
        <taxon>Cavenderia</taxon>
    </lineage>
</organism>
<feature type="region of interest" description="Disordered" evidence="1">
    <location>
        <begin position="1"/>
        <end position="20"/>
    </location>
</feature>
<dbReference type="PANTHER" id="PTHR35884:SF1">
    <property type="entry name" value="MONALYSIN BETA BARREL PORE-FORMING DOMAIN-CONTAINING PROTEIN-RELATED"/>
    <property type="match status" value="1"/>
</dbReference>
<dbReference type="KEGG" id="dfa:DFA_10974"/>
<keyword evidence="4" id="KW-1185">Reference proteome</keyword>